<sequence>MTKNTVTPDADAAVSMNGDAIVLIGSGLLREATAAALQAAMLRPATPASGHATTAGAIVVLSDADDTRDHARAERRAAAIAVPWLAVRVEAGRILIGPARLPDRPGCPVCAELRRAGNRPGARELQAVRERCVEEWAERPCPLLTRWLASAVGALVCEEVGRLLAAPETARTYRALLRVSVMDGVSTRHRLLPDPRCPVCAGPPADAPRMFAPVPELVSDPGSLRAGRLTDRLEELMGLYVDAETGLVQSLGRSAPVSGATVVARLRPALTHHDSQHGYGCAGDYRTATATALAEALERWAGPYPRGGRATVRAAFGEVAAYALDPRNLGLYPDHLYETAGWPFRRFDPGDPIDWAWGHSFARGEPVLVPASFAYYGPRPGAPGLAYECSNGCATGGGPAEAVLHGLLEIAERDAFLATWYTRMAIPRIDIDSAGDPHIRVAAAAIGERLGYEVMAFSSTLEQGVPAVWAMAVDRLGGPDRPRVLCGAGAHLNAERALGSAIRELGSSLEGHVRRYAADRGARLLAEPDRVREMDDHALLYGHPDAQDRFAFLPMDGPRIGVGDIGTGTWPRHHDLRDHLTDLVERYLLSGLDVITVDTTGPELRAGGFTCAKVIVPGTVPMTFGHRFRRVHGLPRLLSIPRLLGRADRDLEPAELNPDPHPFP</sequence>
<dbReference type="EMBL" id="FZNP01000034">
    <property type="protein sequence ID" value="SNS83779.1"/>
    <property type="molecule type" value="Genomic_DNA"/>
</dbReference>
<evidence type="ECO:0000313" key="2">
    <source>
        <dbReference type="EMBL" id="SNS83779.1"/>
    </source>
</evidence>
<dbReference type="OrthoDB" id="2379922at2"/>
<dbReference type="Gene3D" id="3.30.40.250">
    <property type="match status" value="1"/>
</dbReference>
<dbReference type="AlphaFoldDB" id="A0A239HR24"/>
<keyword evidence="2" id="KW-0689">Ribosomal protein</keyword>
<proteinExistence type="predicted"/>
<dbReference type="InterPro" id="IPR022291">
    <property type="entry name" value="Bacteriocin_synth_cyclodeHase"/>
</dbReference>
<keyword evidence="3" id="KW-1185">Reference proteome</keyword>
<reference evidence="3" key="1">
    <citation type="submission" date="2017-06" db="EMBL/GenBank/DDBJ databases">
        <authorList>
            <person name="Varghese N."/>
            <person name="Submissions S."/>
        </authorList>
    </citation>
    <scope>NUCLEOTIDE SEQUENCE [LARGE SCALE GENOMIC DNA]</scope>
    <source>
        <strain evidence="3">DSM 44485</strain>
    </source>
</reference>
<feature type="domain" description="YcaO" evidence="1">
    <location>
        <begin position="280"/>
        <end position="664"/>
    </location>
</feature>
<dbReference type="PROSITE" id="PS51664">
    <property type="entry name" value="YCAO"/>
    <property type="match status" value="1"/>
</dbReference>
<keyword evidence="2" id="KW-0687">Ribonucleoprotein</keyword>
<dbReference type="NCBIfam" id="TIGR03604">
    <property type="entry name" value="TOMM_cyclo_SagD"/>
    <property type="match status" value="1"/>
</dbReference>
<evidence type="ECO:0000259" key="1">
    <source>
        <dbReference type="PROSITE" id="PS51664"/>
    </source>
</evidence>
<dbReference type="Gene3D" id="3.40.50.720">
    <property type="entry name" value="NAD(P)-binding Rossmann-like Domain"/>
    <property type="match status" value="1"/>
</dbReference>
<organism evidence="2 3">
    <name type="scientific">Actinomadura mexicana</name>
    <dbReference type="NCBI Taxonomy" id="134959"/>
    <lineage>
        <taxon>Bacteria</taxon>
        <taxon>Bacillati</taxon>
        <taxon>Actinomycetota</taxon>
        <taxon>Actinomycetes</taxon>
        <taxon>Streptosporangiales</taxon>
        <taxon>Thermomonosporaceae</taxon>
        <taxon>Actinomadura</taxon>
    </lineage>
</organism>
<dbReference type="GO" id="GO:0016740">
    <property type="term" value="F:transferase activity"/>
    <property type="evidence" value="ECO:0007669"/>
    <property type="project" value="UniProtKB-KW"/>
</dbReference>
<gene>
    <name evidence="2" type="ORF">SAMN06265355_1345</name>
</gene>
<accession>A0A239HR24</accession>
<dbReference type="InterPro" id="IPR027624">
    <property type="entry name" value="TOMM_cyclo_SagD"/>
</dbReference>
<dbReference type="InterPro" id="IPR003776">
    <property type="entry name" value="YcaO-like_dom"/>
</dbReference>
<dbReference type="Pfam" id="PF02624">
    <property type="entry name" value="YcaO"/>
    <property type="match status" value="1"/>
</dbReference>
<dbReference type="PANTHER" id="PTHR37809:SF1">
    <property type="entry name" value="RIBOSOMAL PROTEIN S12 METHYLTHIOTRANSFERASE ACCESSORY FACTOR YCAO"/>
    <property type="match status" value="1"/>
</dbReference>
<dbReference type="GO" id="GO:0005840">
    <property type="term" value="C:ribosome"/>
    <property type="evidence" value="ECO:0007669"/>
    <property type="project" value="UniProtKB-KW"/>
</dbReference>
<dbReference type="Proteomes" id="UP000198420">
    <property type="component" value="Unassembled WGS sequence"/>
</dbReference>
<dbReference type="PANTHER" id="PTHR37809">
    <property type="entry name" value="RIBOSOMAL PROTEIN S12 METHYLTHIOTRANSFERASE ACCESSORY FACTOR YCAO"/>
    <property type="match status" value="1"/>
</dbReference>
<dbReference type="Gene3D" id="3.30.160.660">
    <property type="match status" value="1"/>
</dbReference>
<dbReference type="NCBIfam" id="TIGR03882">
    <property type="entry name" value="cyclo_dehyd_2"/>
    <property type="match status" value="1"/>
</dbReference>
<name>A0A239HR24_9ACTN</name>
<evidence type="ECO:0000313" key="3">
    <source>
        <dbReference type="Proteomes" id="UP000198420"/>
    </source>
</evidence>
<dbReference type="RefSeq" id="WP_089317073.1">
    <property type="nucleotide sequence ID" value="NZ_FZNP01000034.1"/>
</dbReference>
<keyword evidence="2" id="KW-0808">Transferase</keyword>
<dbReference type="Gene3D" id="3.30.1330.230">
    <property type="match status" value="1"/>
</dbReference>
<protein>
    <submittedName>
        <fullName evidence="2">Ribosomal protein S12 methylthiotransferase accessory factor</fullName>
    </submittedName>
</protein>